<evidence type="ECO:0000256" key="1">
    <source>
        <dbReference type="SAM" id="MobiDB-lite"/>
    </source>
</evidence>
<comment type="caution">
    <text evidence="2">The sequence shown here is derived from an EMBL/GenBank/DDBJ whole genome shotgun (WGS) entry which is preliminary data.</text>
</comment>
<evidence type="ECO:0000313" key="3">
    <source>
        <dbReference type="Proteomes" id="UP001148838"/>
    </source>
</evidence>
<organism evidence="2 3">
    <name type="scientific">Periplaneta americana</name>
    <name type="common">American cockroach</name>
    <name type="synonym">Blatta americana</name>
    <dbReference type="NCBI Taxonomy" id="6978"/>
    <lineage>
        <taxon>Eukaryota</taxon>
        <taxon>Metazoa</taxon>
        <taxon>Ecdysozoa</taxon>
        <taxon>Arthropoda</taxon>
        <taxon>Hexapoda</taxon>
        <taxon>Insecta</taxon>
        <taxon>Pterygota</taxon>
        <taxon>Neoptera</taxon>
        <taxon>Polyneoptera</taxon>
        <taxon>Dictyoptera</taxon>
        <taxon>Blattodea</taxon>
        <taxon>Blattoidea</taxon>
        <taxon>Blattidae</taxon>
        <taxon>Blattinae</taxon>
        <taxon>Periplaneta</taxon>
    </lineage>
</organism>
<keyword evidence="3" id="KW-1185">Reference proteome</keyword>
<reference evidence="2 3" key="1">
    <citation type="journal article" date="2022" name="Allergy">
        <title>Genome assembly and annotation of Periplaneta americana reveal a comprehensive cockroach allergen profile.</title>
        <authorList>
            <person name="Wang L."/>
            <person name="Xiong Q."/>
            <person name="Saelim N."/>
            <person name="Wang L."/>
            <person name="Nong W."/>
            <person name="Wan A.T."/>
            <person name="Shi M."/>
            <person name="Liu X."/>
            <person name="Cao Q."/>
            <person name="Hui J.H.L."/>
            <person name="Sookrung N."/>
            <person name="Leung T.F."/>
            <person name="Tungtrongchitr A."/>
            <person name="Tsui S.K.W."/>
        </authorList>
    </citation>
    <scope>NUCLEOTIDE SEQUENCE [LARGE SCALE GENOMIC DNA]</scope>
    <source>
        <strain evidence="2">PWHHKU_190912</strain>
    </source>
</reference>
<feature type="region of interest" description="Disordered" evidence="1">
    <location>
        <begin position="112"/>
        <end position="182"/>
    </location>
</feature>
<feature type="compositionally biased region" description="Basic and acidic residues" evidence="1">
    <location>
        <begin position="209"/>
        <end position="225"/>
    </location>
</feature>
<feature type="compositionally biased region" description="Acidic residues" evidence="1">
    <location>
        <begin position="142"/>
        <end position="151"/>
    </location>
</feature>
<feature type="region of interest" description="Disordered" evidence="1">
    <location>
        <begin position="209"/>
        <end position="233"/>
    </location>
</feature>
<name>A0ABQ8S4A2_PERAM</name>
<feature type="compositionally biased region" description="Polar residues" evidence="1">
    <location>
        <begin position="114"/>
        <end position="123"/>
    </location>
</feature>
<dbReference type="EMBL" id="JAJSOF020000036">
    <property type="protein sequence ID" value="KAJ4428706.1"/>
    <property type="molecule type" value="Genomic_DNA"/>
</dbReference>
<proteinExistence type="predicted"/>
<dbReference type="Proteomes" id="UP001148838">
    <property type="component" value="Unassembled WGS sequence"/>
</dbReference>
<protein>
    <submittedName>
        <fullName evidence="2">Uncharacterized protein</fullName>
    </submittedName>
</protein>
<accession>A0ABQ8S4A2</accession>
<evidence type="ECO:0000313" key="2">
    <source>
        <dbReference type="EMBL" id="KAJ4428706.1"/>
    </source>
</evidence>
<sequence>MEEGSVKFQAKFIKILEQHPIIFSKSQLPDVKTMKSKAIHDIKIKIQTQFNINLTDQQLSKKIQNMKARLKSKIDVKRIGNQPIVLKDWERKLLDIMQGRTNLAIGRLKGKPFTASSRTSTSKDGCDVNDGDSGSLPAEIPELVDDDDDPPTETPEQEPSTSAAPTRAKRKLEETEETRDLSTNELQRLVLLKQLRVLQLQEGILLMKKERMEKERERREEKNESECEGSDLP</sequence>
<gene>
    <name evidence="2" type="ORF">ANN_25699</name>
</gene>